<reference evidence="2 3" key="1">
    <citation type="submission" date="2020-09" db="EMBL/GenBank/DDBJ databases">
        <title>Dyella sp. 7MK23 isolated from forest soil.</title>
        <authorList>
            <person name="Fu J."/>
        </authorList>
    </citation>
    <scope>NUCLEOTIDE SEQUENCE [LARGE SCALE GENOMIC DNA]</scope>
    <source>
        <strain evidence="2 3">7MK23</strain>
    </source>
</reference>
<comment type="caution">
    <text evidence="2">The sequence shown here is derived from an EMBL/GenBank/DDBJ whole genome shotgun (WGS) entry which is preliminary data.</text>
</comment>
<gene>
    <name evidence="2" type="ORF">IGX34_05740</name>
</gene>
<evidence type="ECO:0000313" key="3">
    <source>
        <dbReference type="Proteomes" id="UP000651010"/>
    </source>
</evidence>
<accession>A0ABR9G784</accession>
<keyword evidence="3" id="KW-1185">Reference proteome</keyword>
<organism evidence="2 3">
    <name type="scientific">Dyella acidiphila</name>
    <dbReference type="NCBI Taxonomy" id="2775866"/>
    <lineage>
        <taxon>Bacteria</taxon>
        <taxon>Pseudomonadati</taxon>
        <taxon>Pseudomonadota</taxon>
        <taxon>Gammaproteobacteria</taxon>
        <taxon>Lysobacterales</taxon>
        <taxon>Rhodanobacteraceae</taxon>
        <taxon>Dyella</taxon>
    </lineage>
</organism>
<evidence type="ECO:0000256" key="1">
    <source>
        <dbReference type="SAM" id="SignalP"/>
    </source>
</evidence>
<dbReference type="EMBL" id="JACZZA010000002">
    <property type="protein sequence ID" value="MBE1159879.1"/>
    <property type="molecule type" value="Genomic_DNA"/>
</dbReference>
<feature type="signal peptide" evidence="1">
    <location>
        <begin position="1"/>
        <end position="27"/>
    </location>
</feature>
<protein>
    <submittedName>
        <fullName evidence="2">Uncharacterized protein</fullName>
    </submittedName>
</protein>
<proteinExistence type="predicted"/>
<feature type="chain" id="PRO_5045760508" evidence="1">
    <location>
        <begin position="28"/>
        <end position="65"/>
    </location>
</feature>
<sequence>MKSKKMEIMGKVFATAAIAAIAPGSMAMHQAATKAAMHATTASATDCSLDDVLAGLCPDDTNSWS</sequence>
<keyword evidence="1" id="KW-0732">Signal</keyword>
<dbReference type="Proteomes" id="UP000651010">
    <property type="component" value="Unassembled WGS sequence"/>
</dbReference>
<name>A0ABR9G784_9GAMM</name>
<dbReference type="RefSeq" id="WP_192554729.1">
    <property type="nucleotide sequence ID" value="NZ_JACZZA010000002.1"/>
</dbReference>
<evidence type="ECO:0000313" key="2">
    <source>
        <dbReference type="EMBL" id="MBE1159879.1"/>
    </source>
</evidence>